<dbReference type="EMBL" id="JAFEUZ010000023">
    <property type="protein sequence ID" value="KAG5478667.1"/>
    <property type="molecule type" value="Genomic_DNA"/>
</dbReference>
<dbReference type="AlphaFoldDB" id="A0A836H370"/>
<dbReference type="Proteomes" id="UP000673552">
    <property type="component" value="Unassembled WGS sequence"/>
</dbReference>
<sequence length="224" mass="23715">MGTGTACLYACAPFTLIVSILLFMLSVMLSNGNWTFEVLAAKRKWDRAEKSRCSRNGGIIYLCVSMLLWVLVLLDLYLIQLEKLPTSVYDWWQDGRLPSVRELMRKQRKATGAEGAGAATDVIEMTATPVARVRAGAAESQQHAGISVFPLPSADAAPSSSLTATRKPAGAEDSRGTASSAALVRGAAGRVDAPFSSPLSSATRGAFSDPTATISSVTPVRFSG</sequence>
<dbReference type="RefSeq" id="XP_067178608.1">
    <property type="nucleotide sequence ID" value="XM_067323503.1"/>
</dbReference>
<keyword evidence="2" id="KW-1133">Transmembrane helix</keyword>
<reference evidence="4" key="1">
    <citation type="journal article" date="2021" name="Microbiol. Resour. Announc.">
        <title>LGAAP: Leishmaniinae Genome Assembly and Annotation Pipeline.</title>
        <authorList>
            <person name="Almutairi H."/>
            <person name="Urbaniak M.D."/>
            <person name="Bates M.D."/>
            <person name="Jariyapan N."/>
            <person name="Kwakye-Nuako G."/>
            <person name="Thomaz-Soccol V."/>
            <person name="Al-Salem W.S."/>
            <person name="Dillon R.J."/>
            <person name="Bates P.A."/>
            <person name="Gatherer D."/>
        </authorList>
    </citation>
    <scope>NUCLEOTIDE SEQUENCE [LARGE SCALE GENOMIC DNA]</scope>
</reference>
<evidence type="ECO:0000256" key="1">
    <source>
        <dbReference type="SAM" id="MobiDB-lite"/>
    </source>
</evidence>
<proteinExistence type="predicted"/>
<accession>A0A836H370</accession>
<feature type="transmembrane region" description="Helical" evidence="2">
    <location>
        <begin position="59"/>
        <end position="79"/>
    </location>
</feature>
<dbReference type="PANTHER" id="PTHR39668:SF1">
    <property type="entry name" value="T. BRUCEI SPP.-SPECIFIC PROTEIN"/>
    <property type="match status" value="1"/>
</dbReference>
<evidence type="ECO:0000256" key="2">
    <source>
        <dbReference type="SAM" id="Phobius"/>
    </source>
</evidence>
<dbReference type="OrthoDB" id="252800at2759"/>
<dbReference type="GeneID" id="92516015"/>
<evidence type="ECO:0000313" key="3">
    <source>
        <dbReference type="EMBL" id="KAG5478667.1"/>
    </source>
</evidence>
<feature type="region of interest" description="Disordered" evidence="1">
    <location>
        <begin position="159"/>
        <end position="224"/>
    </location>
</feature>
<reference evidence="4" key="2">
    <citation type="journal article" date="2021" name="Sci. Data">
        <title>Chromosome-scale genome sequencing, assembly and annotation of six genomes from subfamily Leishmaniinae.</title>
        <authorList>
            <person name="Almutairi H."/>
            <person name="Urbaniak M.D."/>
            <person name="Bates M.D."/>
            <person name="Jariyapan N."/>
            <person name="Kwakye-Nuako G."/>
            <person name="Thomaz Soccol V."/>
            <person name="Al-Salem W.S."/>
            <person name="Dillon R.J."/>
            <person name="Bates P.A."/>
            <person name="Gatherer D."/>
        </authorList>
    </citation>
    <scope>NUCLEOTIDE SEQUENCE [LARGE SCALE GENOMIC DNA]</scope>
</reference>
<comment type="caution">
    <text evidence="3">The sequence shown here is derived from an EMBL/GenBank/DDBJ whole genome shotgun (WGS) entry which is preliminary data.</text>
</comment>
<dbReference type="PANTHER" id="PTHR39668">
    <property type="entry name" value="HYPOTHETICAL TRANSMEMBRANE PROTEIN L6586.03-RELATED"/>
    <property type="match status" value="1"/>
</dbReference>
<dbReference type="KEGG" id="lmat:92516015"/>
<organism evidence="3 4">
    <name type="scientific">Leishmania martiniquensis</name>
    <dbReference type="NCBI Taxonomy" id="1580590"/>
    <lineage>
        <taxon>Eukaryota</taxon>
        <taxon>Discoba</taxon>
        <taxon>Euglenozoa</taxon>
        <taxon>Kinetoplastea</taxon>
        <taxon>Metakinetoplastina</taxon>
        <taxon>Trypanosomatida</taxon>
        <taxon>Trypanosomatidae</taxon>
        <taxon>Leishmaniinae</taxon>
        <taxon>Leishmania</taxon>
    </lineage>
</organism>
<name>A0A836H370_9TRYP</name>
<keyword evidence="2" id="KW-0472">Membrane</keyword>
<keyword evidence="2" id="KW-0812">Transmembrane</keyword>
<keyword evidence="4" id="KW-1185">Reference proteome</keyword>
<gene>
    <name evidence="3" type="ORF">LSCM1_06071</name>
</gene>
<feature type="transmembrane region" description="Helical" evidence="2">
    <location>
        <begin position="7"/>
        <end position="29"/>
    </location>
</feature>
<protein>
    <submittedName>
        <fullName evidence="3">Uncharacterized protein</fullName>
    </submittedName>
</protein>
<evidence type="ECO:0000313" key="4">
    <source>
        <dbReference type="Proteomes" id="UP000673552"/>
    </source>
</evidence>